<keyword evidence="3" id="KW-0479">Metal-binding</keyword>
<feature type="domain" description="FTP" evidence="11">
    <location>
        <begin position="58"/>
        <end position="100"/>
    </location>
</feature>
<dbReference type="PRINTS" id="PR00730">
    <property type="entry name" value="THERMOLYSIN"/>
</dbReference>
<evidence type="ECO:0000313" key="12">
    <source>
        <dbReference type="EMBL" id="QSQ25872.1"/>
    </source>
</evidence>
<keyword evidence="13" id="KW-1185">Reference proteome</keyword>
<dbReference type="EC" id="3.4.24.-" evidence="8"/>
<dbReference type="Gene3D" id="3.10.450.40">
    <property type="match status" value="1"/>
</dbReference>
<comment type="cofactor">
    <cofactor evidence="8">
        <name>Zn(2+)</name>
        <dbReference type="ChEBI" id="CHEBI:29105"/>
    </cofactor>
</comment>
<feature type="domain" description="Peptidase M4 C-terminal" evidence="10">
    <location>
        <begin position="346"/>
        <end position="515"/>
    </location>
</feature>
<evidence type="ECO:0000256" key="5">
    <source>
        <dbReference type="ARBA" id="ARBA00022801"/>
    </source>
</evidence>
<evidence type="ECO:0000259" key="9">
    <source>
        <dbReference type="Pfam" id="PF01447"/>
    </source>
</evidence>
<dbReference type="InterPro" id="IPR027268">
    <property type="entry name" value="Peptidase_M4/M1_CTD_sf"/>
</dbReference>
<dbReference type="InterPro" id="IPR023612">
    <property type="entry name" value="Peptidase_M4"/>
</dbReference>
<dbReference type="Gene3D" id="3.10.170.10">
    <property type="match status" value="1"/>
</dbReference>
<keyword evidence="6 8" id="KW-0862">Zinc</keyword>
<dbReference type="EMBL" id="CP071090">
    <property type="protein sequence ID" value="QSQ25872.1"/>
    <property type="molecule type" value="Genomic_DNA"/>
</dbReference>
<comment type="similarity">
    <text evidence="1 8">Belongs to the peptidase M4 family.</text>
</comment>
<evidence type="ECO:0000256" key="1">
    <source>
        <dbReference type="ARBA" id="ARBA00009388"/>
    </source>
</evidence>
<evidence type="ECO:0000259" key="11">
    <source>
        <dbReference type="Pfam" id="PF07504"/>
    </source>
</evidence>
<keyword evidence="7 8" id="KW-0482">Metalloprotease</keyword>
<dbReference type="InterPro" id="IPR011096">
    <property type="entry name" value="FTP_domain"/>
</dbReference>
<dbReference type="Pfam" id="PF01447">
    <property type="entry name" value="Peptidase_M4"/>
    <property type="match status" value="1"/>
</dbReference>
<reference evidence="12 13" key="1">
    <citation type="submission" date="2021-02" db="EMBL/GenBank/DDBJ databases">
        <title>De Novo genome assembly of isolated myxobacteria.</title>
        <authorList>
            <person name="Stevens D.C."/>
        </authorList>
    </citation>
    <scope>NUCLEOTIDE SEQUENCE [LARGE SCALE GENOMIC DNA]</scope>
    <source>
        <strain evidence="13">SCPEA02</strain>
    </source>
</reference>
<dbReference type="PANTHER" id="PTHR33794">
    <property type="entry name" value="BACILLOLYSIN"/>
    <property type="match status" value="1"/>
</dbReference>
<comment type="subcellular location">
    <subcellularLocation>
        <location evidence="8">Secreted</location>
    </subcellularLocation>
</comment>
<keyword evidence="8" id="KW-0964">Secreted</keyword>
<keyword evidence="4" id="KW-0732">Signal</keyword>
<gene>
    <name evidence="12" type="ORF">JY651_13485</name>
</gene>
<feature type="domain" description="Peptidase M4" evidence="9">
    <location>
        <begin position="198"/>
        <end position="343"/>
    </location>
</feature>
<evidence type="ECO:0000256" key="4">
    <source>
        <dbReference type="ARBA" id="ARBA00022729"/>
    </source>
</evidence>
<dbReference type="Gene3D" id="1.10.390.10">
    <property type="entry name" value="Neutral Protease Domain 2"/>
    <property type="match status" value="1"/>
</dbReference>
<dbReference type="PANTHER" id="PTHR33794:SF1">
    <property type="entry name" value="BACILLOLYSIN"/>
    <property type="match status" value="1"/>
</dbReference>
<evidence type="ECO:0000259" key="10">
    <source>
        <dbReference type="Pfam" id="PF02868"/>
    </source>
</evidence>
<dbReference type="Pfam" id="PF07504">
    <property type="entry name" value="FTP"/>
    <property type="match status" value="1"/>
</dbReference>
<evidence type="ECO:0000256" key="3">
    <source>
        <dbReference type="ARBA" id="ARBA00022723"/>
    </source>
</evidence>
<dbReference type="InterPro" id="IPR001570">
    <property type="entry name" value="Peptidase_M4_C_domain"/>
</dbReference>
<name>A0ABX7P654_9BACT</name>
<keyword evidence="2 8" id="KW-0645">Protease</keyword>
<keyword evidence="5 8" id="KW-0378">Hydrolase</keyword>
<dbReference type="SUPFAM" id="SSF55486">
    <property type="entry name" value="Metalloproteases ('zincins'), catalytic domain"/>
    <property type="match status" value="1"/>
</dbReference>
<evidence type="ECO:0000313" key="13">
    <source>
        <dbReference type="Proteomes" id="UP000662747"/>
    </source>
</evidence>
<dbReference type="InterPro" id="IPR050728">
    <property type="entry name" value="Zinc_Metalloprotease_M4"/>
</dbReference>
<organism evidence="12 13">
    <name type="scientific">Pyxidicoccus parkwayensis</name>
    <dbReference type="NCBI Taxonomy" id="2813578"/>
    <lineage>
        <taxon>Bacteria</taxon>
        <taxon>Pseudomonadati</taxon>
        <taxon>Myxococcota</taxon>
        <taxon>Myxococcia</taxon>
        <taxon>Myxococcales</taxon>
        <taxon>Cystobacterineae</taxon>
        <taxon>Myxococcaceae</taxon>
        <taxon>Pyxidicoccus</taxon>
    </lineage>
</organism>
<dbReference type="InterPro" id="IPR013856">
    <property type="entry name" value="Peptidase_M4_domain"/>
</dbReference>
<proteinExistence type="inferred from homology"/>
<evidence type="ECO:0000256" key="6">
    <source>
        <dbReference type="ARBA" id="ARBA00022833"/>
    </source>
</evidence>
<dbReference type="Pfam" id="PF02868">
    <property type="entry name" value="Peptidase_M4_C"/>
    <property type="match status" value="1"/>
</dbReference>
<comment type="function">
    <text evidence="8">Extracellular zinc metalloprotease.</text>
</comment>
<dbReference type="Proteomes" id="UP000662747">
    <property type="component" value="Chromosome"/>
</dbReference>
<evidence type="ECO:0000256" key="2">
    <source>
        <dbReference type="ARBA" id="ARBA00022670"/>
    </source>
</evidence>
<accession>A0ABX7P654</accession>
<evidence type="ECO:0000256" key="7">
    <source>
        <dbReference type="ARBA" id="ARBA00023049"/>
    </source>
</evidence>
<dbReference type="Gene3D" id="3.10.450.490">
    <property type="match status" value="1"/>
</dbReference>
<protein>
    <recommendedName>
        <fullName evidence="8">Neutral metalloproteinase</fullName>
        <ecNumber evidence="8">3.4.24.-</ecNumber>
    </recommendedName>
</protein>
<dbReference type="CDD" id="cd09597">
    <property type="entry name" value="M4_TLP"/>
    <property type="match status" value="1"/>
</dbReference>
<sequence length="516" mass="54110">MKRFLPTAVATLALCAVGCGDANEAPVNTSRELTDSAEQTAVVSRAMKLVAKADASEKLTARTVIVDDNGSEHVRFDRTLGGLRVLGGDLVVHNHAGRASEVDFAAPSTLRGLPTMPSFDAAAATVLAEAAFVGQRSGPSSAELIIDARAERAPGLAYEVVLEGIKPDQTPSELHVLVDARTGELRGSWDGVHTTAATGSGKSLYLGTVSIGTNSISGGYEMRDVTRGSGFYTVDAGRSNAIFTDADNVWGNGTNSDRASAAVDAHYGQQMTYDYYKNVHGRNGIDGAGRTGYSKVHYGTSYNNAFWTDSCFCMTYGDGDGSTFTPLVALDVAGHEMTHGVTSRTAGLVYSGESGGLNEATSDIFGSLVEYYAANAGDPGDFLIGERIYTPSRSGDALRYMYKPSLDGASKDCWYSGIGSIDVHYSSGVANHFFYLLAQGSAATPASPTCNGTAVTGIGRDAAGKIWYRALTVYFTSSTNYAAARTATLKAATDLYGSTSTQYKAVAAAWSAVSVN</sequence>
<evidence type="ECO:0000256" key="8">
    <source>
        <dbReference type="RuleBase" id="RU366073"/>
    </source>
</evidence>